<protein>
    <submittedName>
        <fullName evidence="2">Uncharacterized protein</fullName>
    </submittedName>
</protein>
<name>A0A0A9CIH0_ARUDO</name>
<accession>A0A0A9CIH0</accession>
<feature type="region of interest" description="Disordered" evidence="1">
    <location>
        <begin position="1"/>
        <end position="32"/>
    </location>
</feature>
<dbReference type="EMBL" id="GBRH01223642">
    <property type="protein sequence ID" value="JAD74253.1"/>
    <property type="molecule type" value="Transcribed_RNA"/>
</dbReference>
<reference evidence="2" key="1">
    <citation type="submission" date="2014-09" db="EMBL/GenBank/DDBJ databases">
        <authorList>
            <person name="Magalhaes I.L.F."/>
            <person name="Oliveira U."/>
            <person name="Santos F.R."/>
            <person name="Vidigal T.H.D.A."/>
            <person name="Brescovit A.D."/>
            <person name="Santos A.J."/>
        </authorList>
    </citation>
    <scope>NUCLEOTIDE SEQUENCE</scope>
    <source>
        <tissue evidence="2">Shoot tissue taken approximately 20 cm above the soil surface</tissue>
    </source>
</reference>
<sequence length="32" mass="3615">MKSRVWRTPPRTATSASRVSAPPLHQHQQGFV</sequence>
<proteinExistence type="predicted"/>
<reference evidence="2" key="2">
    <citation type="journal article" date="2015" name="Data Brief">
        <title>Shoot transcriptome of the giant reed, Arundo donax.</title>
        <authorList>
            <person name="Barrero R.A."/>
            <person name="Guerrero F.D."/>
            <person name="Moolhuijzen P."/>
            <person name="Goolsby J.A."/>
            <person name="Tidwell J."/>
            <person name="Bellgard S.E."/>
            <person name="Bellgard M.I."/>
        </authorList>
    </citation>
    <scope>NUCLEOTIDE SEQUENCE</scope>
    <source>
        <tissue evidence="2">Shoot tissue taken approximately 20 cm above the soil surface</tissue>
    </source>
</reference>
<evidence type="ECO:0000256" key="1">
    <source>
        <dbReference type="SAM" id="MobiDB-lite"/>
    </source>
</evidence>
<organism evidence="2">
    <name type="scientific">Arundo donax</name>
    <name type="common">Giant reed</name>
    <name type="synonym">Donax arundinaceus</name>
    <dbReference type="NCBI Taxonomy" id="35708"/>
    <lineage>
        <taxon>Eukaryota</taxon>
        <taxon>Viridiplantae</taxon>
        <taxon>Streptophyta</taxon>
        <taxon>Embryophyta</taxon>
        <taxon>Tracheophyta</taxon>
        <taxon>Spermatophyta</taxon>
        <taxon>Magnoliopsida</taxon>
        <taxon>Liliopsida</taxon>
        <taxon>Poales</taxon>
        <taxon>Poaceae</taxon>
        <taxon>PACMAD clade</taxon>
        <taxon>Arundinoideae</taxon>
        <taxon>Arundineae</taxon>
        <taxon>Arundo</taxon>
    </lineage>
</organism>
<evidence type="ECO:0000313" key="2">
    <source>
        <dbReference type="EMBL" id="JAD74253.1"/>
    </source>
</evidence>
<dbReference type="AlphaFoldDB" id="A0A0A9CIH0"/>